<proteinExistence type="predicted"/>
<dbReference type="Proteomes" id="UP000011705">
    <property type="component" value="Chromosome"/>
</dbReference>
<dbReference type="EMBL" id="AGDV01000021">
    <property type="protein sequence ID" value="EMB30607.1"/>
    <property type="molecule type" value="Genomic_DNA"/>
</dbReference>
<reference evidence="1" key="1">
    <citation type="submission" date="2012-01" db="EMBL/GenBank/DDBJ databases">
        <title>The Genome Sequence of Treponema denticola H-22.</title>
        <authorList>
            <consortium name="The Broad Institute Genome Sequencing Platform"/>
            <person name="Earl A."/>
            <person name="Ward D."/>
            <person name="Feldgarden M."/>
            <person name="Gevers D."/>
            <person name="Blanton J.M."/>
            <person name="Fenno C.J."/>
            <person name="Baranova O.V."/>
            <person name="Mathney J."/>
            <person name="Dewhirst F.E."/>
            <person name="Izard J."/>
            <person name="Young S.K."/>
            <person name="Zeng Q."/>
            <person name="Gargeya S."/>
            <person name="Fitzgerald M."/>
            <person name="Haas B."/>
            <person name="Abouelleil A."/>
            <person name="Alvarado L."/>
            <person name="Arachchi H.M."/>
            <person name="Berlin A."/>
            <person name="Chapman S.B."/>
            <person name="Gearin G."/>
            <person name="Goldberg J."/>
            <person name="Griggs A."/>
            <person name="Gujja S."/>
            <person name="Hansen M."/>
            <person name="Heiman D."/>
            <person name="Howarth C."/>
            <person name="Larimer J."/>
            <person name="Lui A."/>
            <person name="MacDonald P.J.P."/>
            <person name="McCowen C."/>
            <person name="Montmayeur A."/>
            <person name="Murphy C."/>
            <person name="Neiman D."/>
            <person name="Pearson M."/>
            <person name="Priest M."/>
            <person name="Roberts A."/>
            <person name="Saif S."/>
            <person name="Shea T."/>
            <person name="Sisk P."/>
            <person name="Stolte C."/>
            <person name="Sykes S."/>
            <person name="Wortman J."/>
            <person name="Nusbaum C."/>
            <person name="Birren B."/>
        </authorList>
    </citation>
    <scope>NUCLEOTIDE SEQUENCE [LARGE SCALE GENOMIC DNA]</scope>
    <source>
        <strain evidence="1">H-22</strain>
    </source>
</reference>
<dbReference type="AlphaFoldDB" id="A0A0E2EEF5"/>
<comment type="caution">
    <text evidence="1">The sequence shown here is derived from an EMBL/GenBank/DDBJ whole genome shotgun (WGS) entry which is preliminary data.</text>
</comment>
<organism evidence="1">
    <name type="scientific">Treponema denticola H-22</name>
    <dbReference type="NCBI Taxonomy" id="999432"/>
    <lineage>
        <taxon>Bacteria</taxon>
        <taxon>Pseudomonadati</taxon>
        <taxon>Spirochaetota</taxon>
        <taxon>Spirochaetia</taxon>
        <taxon>Spirochaetales</taxon>
        <taxon>Treponemataceae</taxon>
        <taxon>Treponema</taxon>
    </lineage>
</organism>
<sequence length="77" mass="8650">MLVAEYDYDTDIAVQREESLRIGIQQGIEQGIQQGFSDGSYQTKLETARLMKQANCELDFIMQMTGLSAEDIANLSK</sequence>
<evidence type="ECO:0008006" key="2">
    <source>
        <dbReference type="Google" id="ProtNLM"/>
    </source>
</evidence>
<name>A0A0E2EEF5_TREDN</name>
<dbReference type="RefSeq" id="WP_002685766.1">
    <property type="nucleotide sequence ID" value="NZ_CM001795.1"/>
</dbReference>
<accession>A0A0E2EEF5</accession>
<dbReference type="HOGENOM" id="CLU_059548_6_0_12"/>
<dbReference type="PATRIC" id="fig|999432.5.peg.2382"/>
<gene>
    <name evidence="1" type="ORF">HMPREF9726_02292</name>
</gene>
<protein>
    <recommendedName>
        <fullName evidence="2">Transposase (putative) YhgA-like domain-containing protein</fullName>
    </recommendedName>
</protein>
<evidence type="ECO:0000313" key="1">
    <source>
        <dbReference type="EMBL" id="EMB30607.1"/>
    </source>
</evidence>